<feature type="domain" description="DUF1540" evidence="1">
    <location>
        <begin position="64"/>
        <end position="102"/>
    </location>
</feature>
<evidence type="ECO:0000259" key="1">
    <source>
        <dbReference type="Pfam" id="PF07561"/>
    </source>
</evidence>
<comment type="caution">
    <text evidence="2">The sequence shown here is derived from an EMBL/GenBank/DDBJ whole genome shotgun (WGS) entry which is preliminary data.</text>
</comment>
<proteinExistence type="predicted"/>
<gene>
    <name evidence="2" type="ORF">DWX93_15215</name>
</gene>
<evidence type="ECO:0000313" key="3">
    <source>
        <dbReference type="Proteomes" id="UP000266172"/>
    </source>
</evidence>
<evidence type="ECO:0000313" key="2">
    <source>
        <dbReference type="EMBL" id="RGS36670.1"/>
    </source>
</evidence>
<organism evidence="2 3">
    <name type="scientific">Roseburia hominis</name>
    <dbReference type="NCBI Taxonomy" id="301301"/>
    <lineage>
        <taxon>Bacteria</taxon>
        <taxon>Bacillati</taxon>
        <taxon>Bacillota</taxon>
        <taxon>Clostridia</taxon>
        <taxon>Lachnospirales</taxon>
        <taxon>Lachnospiraceae</taxon>
        <taxon>Roseburia</taxon>
    </lineage>
</organism>
<dbReference type="RefSeq" id="WP_118098371.1">
    <property type="nucleotide sequence ID" value="NZ_QRVL01000020.1"/>
</dbReference>
<dbReference type="InterPro" id="IPR011437">
    <property type="entry name" value="DUF1540"/>
</dbReference>
<dbReference type="Proteomes" id="UP000266172">
    <property type="component" value="Unassembled WGS sequence"/>
</dbReference>
<feature type="domain" description="DUF1540" evidence="1">
    <location>
        <begin position="5"/>
        <end position="42"/>
    </location>
</feature>
<name>A0A395V7K7_9FIRM</name>
<protein>
    <submittedName>
        <fullName evidence="2">DUF1540 domain-containing protein</fullName>
    </submittedName>
</protein>
<sequence length="105" mass="11166">MTLLDCAVTGCAYNEDRCCCKGDIKVEGSEAVHQNETCCGSFVERGEKNCGCNVKEHESKKIDVACEACNCTFNENKKCSADHIGIAGGNACSCGETECASFCCK</sequence>
<dbReference type="Pfam" id="PF07561">
    <property type="entry name" value="DUF1540"/>
    <property type="match status" value="2"/>
</dbReference>
<reference evidence="2 3" key="1">
    <citation type="submission" date="2018-08" db="EMBL/GenBank/DDBJ databases">
        <title>A genome reference for cultivated species of the human gut microbiota.</title>
        <authorList>
            <person name="Zou Y."/>
            <person name="Xue W."/>
            <person name="Luo G."/>
        </authorList>
    </citation>
    <scope>NUCLEOTIDE SEQUENCE [LARGE SCALE GENOMIC DNA]</scope>
    <source>
        <strain evidence="2 3">AF22-12AC</strain>
    </source>
</reference>
<accession>A0A395V7K7</accession>
<dbReference type="AlphaFoldDB" id="A0A395V7K7"/>
<dbReference type="EMBL" id="QRVL01000020">
    <property type="protein sequence ID" value="RGS36670.1"/>
    <property type="molecule type" value="Genomic_DNA"/>
</dbReference>